<organism evidence="6 7">
    <name type="scientific">Sphingomonas immobilis</name>
    <dbReference type="NCBI Taxonomy" id="3063997"/>
    <lineage>
        <taxon>Bacteria</taxon>
        <taxon>Pseudomonadati</taxon>
        <taxon>Pseudomonadota</taxon>
        <taxon>Alphaproteobacteria</taxon>
        <taxon>Sphingomonadales</taxon>
        <taxon>Sphingomonadaceae</taxon>
        <taxon>Sphingomonas</taxon>
    </lineage>
</organism>
<feature type="region of interest" description="Disordered" evidence="4">
    <location>
        <begin position="109"/>
        <end position="137"/>
    </location>
</feature>
<evidence type="ECO:0000256" key="3">
    <source>
        <dbReference type="PROSITE-ProRule" id="PRU00473"/>
    </source>
</evidence>
<dbReference type="PRINTS" id="PR01021">
    <property type="entry name" value="OMPADOMAIN"/>
</dbReference>
<dbReference type="EMBL" id="JAUQSZ010000017">
    <property type="protein sequence ID" value="MDO7844587.1"/>
    <property type="molecule type" value="Genomic_DNA"/>
</dbReference>
<dbReference type="InterPro" id="IPR006664">
    <property type="entry name" value="OMP_bac"/>
</dbReference>
<comment type="subcellular location">
    <subcellularLocation>
        <location evidence="1">Cell outer membrane</location>
    </subcellularLocation>
</comment>
<dbReference type="Proteomes" id="UP001176468">
    <property type="component" value="Unassembled WGS sequence"/>
</dbReference>
<feature type="region of interest" description="Disordered" evidence="4">
    <location>
        <begin position="220"/>
        <end position="241"/>
    </location>
</feature>
<gene>
    <name evidence="6" type="ORF">Q5H94_19810</name>
</gene>
<dbReference type="PANTHER" id="PTHR30329">
    <property type="entry name" value="STATOR ELEMENT OF FLAGELLAR MOTOR COMPLEX"/>
    <property type="match status" value="1"/>
</dbReference>
<evidence type="ECO:0000256" key="2">
    <source>
        <dbReference type="ARBA" id="ARBA00023136"/>
    </source>
</evidence>
<accession>A0ABT9A413</accession>
<dbReference type="Gene3D" id="3.30.1330.60">
    <property type="entry name" value="OmpA-like domain"/>
    <property type="match status" value="1"/>
</dbReference>
<dbReference type="PROSITE" id="PS51123">
    <property type="entry name" value="OMPA_2"/>
    <property type="match status" value="1"/>
</dbReference>
<dbReference type="InterPro" id="IPR050330">
    <property type="entry name" value="Bact_OuterMem_StrucFunc"/>
</dbReference>
<proteinExistence type="predicted"/>
<sequence>MTGLLAFAVPASAQTASNAQEPSVASYLCTFAGQCDGQPAPETVTKEAPATKGFRLARSAPQAATPTQAAPATKGFRLARAGQPAEPVKVAETAPQTKGFRIAKAPVAATPQVRRPGRTEVAEATTSRRPSVESVGRGQRADLSIGFEFGSDRMTDSGVATAKIFQQSLMSPALSGKRFLIEGHTDSVGDAARNLDLSRRRAQAVADYLIGHGVDSSRLEVKGRGSEEPLAGHRKADPANRRVEAALIS</sequence>
<dbReference type="PANTHER" id="PTHR30329:SF20">
    <property type="entry name" value="EXPORTED PROTEIN"/>
    <property type="match status" value="1"/>
</dbReference>
<dbReference type="SUPFAM" id="SSF103088">
    <property type="entry name" value="OmpA-like"/>
    <property type="match status" value="1"/>
</dbReference>
<feature type="domain" description="OmpA-like" evidence="5">
    <location>
        <begin position="134"/>
        <end position="249"/>
    </location>
</feature>
<evidence type="ECO:0000313" key="7">
    <source>
        <dbReference type="Proteomes" id="UP001176468"/>
    </source>
</evidence>
<evidence type="ECO:0000256" key="1">
    <source>
        <dbReference type="ARBA" id="ARBA00004442"/>
    </source>
</evidence>
<evidence type="ECO:0000259" key="5">
    <source>
        <dbReference type="PROSITE" id="PS51123"/>
    </source>
</evidence>
<evidence type="ECO:0000256" key="4">
    <source>
        <dbReference type="SAM" id="MobiDB-lite"/>
    </source>
</evidence>
<evidence type="ECO:0000313" key="6">
    <source>
        <dbReference type="EMBL" id="MDO7844587.1"/>
    </source>
</evidence>
<comment type="caution">
    <text evidence="6">The sequence shown here is derived from an EMBL/GenBank/DDBJ whole genome shotgun (WGS) entry which is preliminary data.</text>
</comment>
<keyword evidence="7" id="KW-1185">Reference proteome</keyword>
<dbReference type="Pfam" id="PF00691">
    <property type="entry name" value="OmpA"/>
    <property type="match status" value="1"/>
</dbReference>
<reference evidence="6" key="1">
    <citation type="submission" date="2023-07" db="EMBL/GenBank/DDBJ databases">
        <authorList>
            <person name="Kim M.K."/>
        </authorList>
    </citation>
    <scope>NUCLEOTIDE SEQUENCE</scope>
    <source>
        <strain evidence="6">CA1-15</strain>
    </source>
</reference>
<keyword evidence="2 3" id="KW-0472">Membrane</keyword>
<dbReference type="InterPro" id="IPR036737">
    <property type="entry name" value="OmpA-like_sf"/>
</dbReference>
<name>A0ABT9A413_9SPHN</name>
<protein>
    <submittedName>
        <fullName evidence="6">OmpA family protein</fullName>
    </submittedName>
</protein>
<dbReference type="CDD" id="cd07185">
    <property type="entry name" value="OmpA_C-like"/>
    <property type="match status" value="1"/>
</dbReference>
<dbReference type="InterPro" id="IPR006665">
    <property type="entry name" value="OmpA-like"/>
</dbReference>